<dbReference type="AlphaFoldDB" id="A0A673TCM8"/>
<dbReference type="Proteomes" id="UP000472268">
    <property type="component" value="Chromosome 7"/>
</dbReference>
<reference evidence="2 3" key="1">
    <citation type="submission" date="2019-05" db="EMBL/GenBank/DDBJ databases">
        <title>A Chromosome-scale Meerkat (S. suricatta) Genome Assembly.</title>
        <authorList>
            <person name="Dudchenko O."/>
            <person name="Lieberman Aiden E."/>
            <person name="Tung J."/>
            <person name="Barreiro L.B."/>
            <person name="Clutton-Brock T.H."/>
        </authorList>
    </citation>
    <scope>NUCLEOTIDE SEQUENCE [LARGE SCALE GENOMIC DNA]</scope>
</reference>
<feature type="region of interest" description="Disordered" evidence="1">
    <location>
        <begin position="1"/>
        <end position="52"/>
    </location>
</feature>
<feature type="compositionally biased region" description="Polar residues" evidence="1">
    <location>
        <begin position="22"/>
        <end position="33"/>
    </location>
</feature>
<evidence type="ECO:0000313" key="3">
    <source>
        <dbReference type="Proteomes" id="UP000472268"/>
    </source>
</evidence>
<evidence type="ECO:0000256" key="1">
    <source>
        <dbReference type="SAM" id="MobiDB-lite"/>
    </source>
</evidence>
<organism evidence="2 3">
    <name type="scientific">Suricata suricatta</name>
    <name type="common">Meerkat</name>
    <dbReference type="NCBI Taxonomy" id="37032"/>
    <lineage>
        <taxon>Eukaryota</taxon>
        <taxon>Metazoa</taxon>
        <taxon>Chordata</taxon>
        <taxon>Craniata</taxon>
        <taxon>Vertebrata</taxon>
        <taxon>Euteleostomi</taxon>
        <taxon>Mammalia</taxon>
        <taxon>Eutheria</taxon>
        <taxon>Laurasiatheria</taxon>
        <taxon>Carnivora</taxon>
        <taxon>Feliformia</taxon>
        <taxon>Herpestidae</taxon>
        <taxon>Suricata</taxon>
    </lineage>
</organism>
<proteinExistence type="predicted"/>
<name>A0A673TCM8_SURSU</name>
<protein>
    <submittedName>
        <fullName evidence="2">Uncharacterized protein</fullName>
    </submittedName>
</protein>
<accession>A0A673TCM8</accession>
<reference evidence="2" key="3">
    <citation type="submission" date="2025-09" db="UniProtKB">
        <authorList>
            <consortium name="Ensembl"/>
        </authorList>
    </citation>
    <scope>IDENTIFICATION</scope>
</reference>
<keyword evidence="3" id="KW-1185">Reference proteome</keyword>
<evidence type="ECO:0000313" key="2">
    <source>
        <dbReference type="Ensembl" id="ENSSSUP00005006721.1"/>
    </source>
</evidence>
<reference evidence="2" key="2">
    <citation type="submission" date="2025-08" db="UniProtKB">
        <authorList>
            <consortium name="Ensembl"/>
        </authorList>
    </citation>
    <scope>IDENTIFICATION</scope>
</reference>
<dbReference type="Ensembl" id="ENSSSUT00005007752.1">
    <property type="protein sequence ID" value="ENSSSUP00005006721.1"/>
    <property type="gene ID" value="ENSSSUG00005004357.1"/>
</dbReference>
<sequence length="95" mass="10580">MKSYPESPENTPPPTPTAPSSGSQHSGKTTAGSLGNGSAGQDLAKTKQRKRKKVSDHFFLFPFFSPFFQCRMEKVFSAYFCSRTSYKKNVICTLF</sequence>